<dbReference type="VEuPathDB" id="FungiDB:EYZ11_010520"/>
<evidence type="ECO:0000256" key="1">
    <source>
        <dbReference type="SAM" id="MobiDB-lite"/>
    </source>
</evidence>
<dbReference type="Pfam" id="PF20248">
    <property type="entry name" value="DUF6603"/>
    <property type="match status" value="1"/>
</dbReference>
<protein>
    <recommendedName>
        <fullName evidence="2">DUF6603 domain-containing protein</fullName>
    </recommendedName>
</protein>
<dbReference type="STRING" id="1220188.A0A4S3J7A2"/>
<comment type="caution">
    <text evidence="3">The sequence shown here is derived from an EMBL/GenBank/DDBJ whole genome shotgun (WGS) entry which is preliminary data.</text>
</comment>
<name>A0A4S3J7A2_9EURO</name>
<feature type="compositionally biased region" description="Basic and acidic residues" evidence="1">
    <location>
        <begin position="166"/>
        <end position="186"/>
    </location>
</feature>
<dbReference type="EMBL" id="SOSA01000571">
    <property type="protein sequence ID" value="THC90018.1"/>
    <property type="molecule type" value="Genomic_DNA"/>
</dbReference>
<reference evidence="3 4" key="1">
    <citation type="submission" date="2019-03" db="EMBL/GenBank/DDBJ databases">
        <title>The genome sequence of a newly discovered highly antifungal drug resistant Aspergillus species, Aspergillus tanneri NIH 1004.</title>
        <authorList>
            <person name="Mounaud S."/>
            <person name="Singh I."/>
            <person name="Joardar V."/>
            <person name="Pakala S."/>
            <person name="Pakala S."/>
            <person name="Venepally P."/>
            <person name="Hoover J."/>
            <person name="Nierman W."/>
            <person name="Chung J."/>
            <person name="Losada L."/>
        </authorList>
    </citation>
    <scope>NUCLEOTIDE SEQUENCE [LARGE SCALE GENOMIC DNA]</scope>
    <source>
        <strain evidence="3 4">NIH1004</strain>
    </source>
</reference>
<feature type="domain" description="DUF6603" evidence="2">
    <location>
        <begin position="1458"/>
        <end position="1985"/>
    </location>
</feature>
<evidence type="ECO:0000313" key="4">
    <source>
        <dbReference type="Proteomes" id="UP000308092"/>
    </source>
</evidence>
<dbReference type="PANTHER" id="PTHR30619">
    <property type="entry name" value="DNA INTERNALIZATION/COMPETENCE PROTEIN COMEC/REC2"/>
    <property type="match status" value="1"/>
</dbReference>
<sequence length="2220" mass="245621">MVTSYAVDSLHINVGAGDSAIHLLVENPDADKPKVMRACLIDGGKPNKDPPQKIRDTIERIENEYDLFNHKSDKGYMRFDSVVITHWDDDHFGGIDQLIQGDFQSQFESLKEKENRNNEDKDILNLLKQCQCRYFLYDSNSRDENKYCLTTLYAPYWDENAENFDTDGKRKESDPKKSKPNDKMDNPKNFIGSDSRFSFWFVLRRGHGPLTNKEWKKANVKISNLCNLRYEPNQIIGTNLFDNSHLESKRYQEIDSKEMLARVMEGTKIGDGQVPVGIYCVSSRNCVIGPEPEKKSIGFSSEAEPDIGSFLLDDNVNKKNYCSIGAIVLWTRPEPTATHYFAGDLGYKAEERIANWIGGPVTNMKLRQASLIKQPHALTLTKRSHHGDVKCTPIRMLDMLSPENIIISAGAMHCHPSWGTLLYLNAWLMKNNNKEPKPVYATRLVAHYKKYTESSHSVLQKAWRFNLSRMFRNPSGISAQQPLDLVLYIKIRSKKDGTTGPHNLVTVVNVNEIEQPEDSSYSKPRKADRTANSSNNGNHPMLNVDITDDLLTENEEDISEEDIPEEDIHEKDISEEDFPEEDIHEEDIPEEDILSNQAQVQYPGFYSPVKAYQKYNLLCSINPFDKPGPCIDDGYWLGSIPGDGVTIISDKGLKEFVDRLPYKRFGLIKKPEANSRTPFLQNEEWNCWFADVFSSTVHLDIVAESEGKPSAFLFATRSPGGSTLTFDTRAVCKAFNICQGTVPNMGIIDQANTMVFGFDPDGEDDFDKRSTFEEQAITAKLSDILKYVDLERIAENPLINKLGTEKTLSLSTKDGSRNAVWFEPASAYQVTQRLQWCVDSSPLHQLMQDCGIKLELEDVMIVTTRTTSWRPGPEMVSKGMLILQATVKVPSSELALICSISLSNDGLTLLVSATKSSWNAFVAWLGRVLESIDLSPVSRALEGLDFIGDVFTPRRLSLSVRQADGKTSLQGWMVDVEISIKSVPILISYSSSTGRLIGQLWLASTQTSKELLPGWEPSEFLDPLTENPESELKLSELGIDEKSIPGGIPNTIRQARIEIDTQTKAIRMSAIIFCEPPAPGQAVPPISLDVVELEASYSRTDKLSVLLFLAASLNNRQTPESDNDDEEPDDESYEATLDGTIEYNGSNKTWSLSGSVTALNFGSLYQLLDPSAQDDVAAVLGYLEIANLDLNYSYEGGKGSKFELSGTLYLGNVALSMKYTYDTTGWYLSADLDATELSDPLTLGDILDSLTDNHGDDAEALPDFILSLPIKKGPSDKIISLSCVKLSKGTGQVAATQADRKESYILFQATVSIGPINVNFSHYRDLALNPKSPPKRVFSVSMGGLPKLTVDTLGDLPQPFDEIAYLWVQDKGQKGNNTGLTQEDIERINNGRPNQPSEDWLFYRDTRKPEQRNPTDTKQAILDYTMGREKKGSVPACGQAVAATGGSSKGNSAMAAYKKVAGAISISGVGIKYENKSLSVLLDASFVLGPIGFTFIGAAIKIDLSKNTLRDITLDNVSFGLSGLAVAFNQSPVRIGGIFVQRTQGNIQYYAGGIVIGLEPYQFVAAGIYGKVNEQVKYDTAFVFAKLEGPLITLEFAEISGITGGFGYNSEIKLPTVETVREFPFLQGTDISDDLLEYLGKLVVDGSGAFAIRKGAMWFAAGLKISALQMLDIDAVFVVSWDPSITLGIFGVAVANIPKTKGSKTTFAHVELGILAEIDFGAGVFKVEMQLAPSSYIFDPNCRLTGGFAFLYWFNDNVPERRGEWVLTIGGYHRSFQRPVYYPTPPRLGIQWQVGSNISIVGEAYFAVTPKCCMGGGRLQASLTVGPLRAWFSAWADFLINYMPFDFIGQVGVSVGVSCKVDLLITSFTVSVEVGAQLDLMGPPLHGQVKVDFWVVSFSVNFGEPAERDSPPSLDQFYDMVVVSGHESIVTSLAVAAAPSLQEKNEDNPHVFTCRGGMVQDENKGDQVISREKTAWAVKADEFVFAIDVRFPLTHAKVKRPKEFGENSEVPEWESKEQEALYGKPMETKSAIVSSLTVDIIPMESESVLMEDDKLTSENWRVTEIVKDVPSALWGEYNASENPRKTGKNDIQSLLDGKKGTLSKLVGLSIQPPKPKLADDKIGTFVAAKAMEMAVFTENETPKFVGIKDADANFYPSDEPDRSDKVKKIWRETLCSARKDILNGLAGGLGWKTSLTAATPQRLVAEFGSFYMEDPQISCR</sequence>
<dbReference type="PANTHER" id="PTHR30619:SF1">
    <property type="entry name" value="RECOMBINATION PROTEIN 2"/>
    <property type="match status" value="1"/>
</dbReference>
<evidence type="ECO:0000259" key="2">
    <source>
        <dbReference type="Pfam" id="PF20248"/>
    </source>
</evidence>
<dbReference type="InterPro" id="IPR036866">
    <property type="entry name" value="RibonucZ/Hydroxyglut_hydro"/>
</dbReference>
<evidence type="ECO:0000313" key="3">
    <source>
        <dbReference type="EMBL" id="THC90018.1"/>
    </source>
</evidence>
<keyword evidence="4" id="KW-1185">Reference proteome</keyword>
<feature type="region of interest" description="Disordered" evidence="1">
    <location>
        <begin position="515"/>
        <end position="543"/>
    </location>
</feature>
<accession>A0A4S3J7A2</accession>
<feature type="region of interest" description="Disordered" evidence="1">
    <location>
        <begin position="164"/>
        <end position="190"/>
    </location>
</feature>
<organism evidence="3 4">
    <name type="scientific">Aspergillus tanneri</name>
    <dbReference type="NCBI Taxonomy" id="1220188"/>
    <lineage>
        <taxon>Eukaryota</taxon>
        <taxon>Fungi</taxon>
        <taxon>Dikarya</taxon>
        <taxon>Ascomycota</taxon>
        <taxon>Pezizomycotina</taxon>
        <taxon>Eurotiomycetes</taxon>
        <taxon>Eurotiomycetidae</taxon>
        <taxon>Eurotiales</taxon>
        <taxon>Aspergillaceae</taxon>
        <taxon>Aspergillus</taxon>
        <taxon>Aspergillus subgen. Circumdati</taxon>
    </lineage>
</organism>
<dbReference type="Proteomes" id="UP000308092">
    <property type="component" value="Unassembled WGS sequence"/>
</dbReference>
<dbReference type="Gene3D" id="3.60.15.10">
    <property type="entry name" value="Ribonuclease Z/Hydroxyacylglutathione hydrolase-like"/>
    <property type="match status" value="1"/>
</dbReference>
<gene>
    <name evidence="3" type="ORF">EYZ11_010520</name>
</gene>
<dbReference type="InterPro" id="IPR052159">
    <property type="entry name" value="Competence_DNA_uptake"/>
</dbReference>
<proteinExistence type="predicted"/>
<dbReference type="InterPro" id="IPR046538">
    <property type="entry name" value="DUF6603"/>
</dbReference>